<dbReference type="GO" id="GO:0003677">
    <property type="term" value="F:DNA binding"/>
    <property type="evidence" value="ECO:0007669"/>
    <property type="project" value="TreeGrafter"/>
</dbReference>
<dbReference type="PROSITE" id="PS00394">
    <property type="entry name" value="DNA_PHOTOLYASES_1_1"/>
    <property type="match status" value="1"/>
</dbReference>
<dbReference type="InterPro" id="IPR005101">
    <property type="entry name" value="Cryptochr/Photolyase_FAD-bd"/>
</dbReference>
<keyword evidence="12" id="KW-0456">Lyase</keyword>
<keyword evidence="4 8" id="KW-0285">Flavoprotein</keyword>
<dbReference type="PROSITE" id="PS00691">
    <property type="entry name" value="DNA_PHOTOLYASES_1_2"/>
    <property type="match status" value="1"/>
</dbReference>
<comment type="caution">
    <text evidence="12">The sequence shown here is derived from an EMBL/GenBank/DDBJ whole genome shotgun (WGS) entry which is preliminary data.</text>
</comment>
<dbReference type="InterPro" id="IPR018394">
    <property type="entry name" value="DNA_photolyase_1_CS_C"/>
</dbReference>
<evidence type="ECO:0000256" key="6">
    <source>
        <dbReference type="ARBA" id="ARBA00022991"/>
    </source>
</evidence>
<evidence type="ECO:0000256" key="4">
    <source>
        <dbReference type="ARBA" id="ARBA00022630"/>
    </source>
</evidence>
<dbReference type="PRINTS" id="PR00147">
    <property type="entry name" value="DNAPHOTLYASE"/>
</dbReference>
<evidence type="ECO:0000256" key="3">
    <source>
        <dbReference type="ARBA" id="ARBA00014046"/>
    </source>
</evidence>
<comment type="catalytic activity">
    <reaction evidence="7">
        <text>cyclobutadipyrimidine (in DNA) = 2 pyrimidine residues (in DNA).</text>
        <dbReference type="EC" id="4.1.99.3"/>
    </reaction>
</comment>
<feature type="domain" description="Cryptochrome/DNA photolyase FAD-binding" evidence="11">
    <location>
        <begin position="6"/>
        <end position="205"/>
    </location>
</feature>
<accession>A0A356WAR4</accession>
<feature type="site" description="Electron transfer via tryptophanyl radical" evidence="9">
    <location>
        <position position="93"/>
    </location>
</feature>
<name>A0A356WAR4_9PROT</name>
<dbReference type="InterPro" id="IPR002081">
    <property type="entry name" value="Cryptochrome/DNA_photolyase_1"/>
</dbReference>
<evidence type="ECO:0000256" key="9">
    <source>
        <dbReference type="PIRSR" id="PIRSR602081-2"/>
    </source>
</evidence>
<dbReference type="AlphaFoldDB" id="A0A356WAR4"/>
<feature type="non-terminal residue" evidence="12">
    <location>
        <position position="1"/>
    </location>
</feature>
<feature type="binding site" evidence="8">
    <location>
        <position position="6"/>
    </location>
    <ligand>
        <name>FAD</name>
        <dbReference type="ChEBI" id="CHEBI:57692"/>
    </ligand>
</feature>
<evidence type="ECO:0000256" key="1">
    <source>
        <dbReference type="ARBA" id="ARBA00001932"/>
    </source>
</evidence>
<dbReference type="InterPro" id="IPR036134">
    <property type="entry name" value="Crypto/Photolyase_FAD-like_sf"/>
</dbReference>
<evidence type="ECO:0000256" key="2">
    <source>
        <dbReference type="ARBA" id="ARBA00013149"/>
    </source>
</evidence>
<dbReference type="PANTHER" id="PTHR11455:SF9">
    <property type="entry name" value="CRYPTOCHROME CIRCADIAN CLOCK 5 ISOFORM X1"/>
    <property type="match status" value="1"/>
</dbReference>
<feature type="site" description="Electron transfer via tryptophanyl radical" evidence="9">
    <location>
        <position position="40"/>
    </location>
</feature>
<reference evidence="12 13" key="1">
    <citation type="journal article" date="2018" name="Nat. Biotechnol.">
        <title>A standardized bacterial taxonomy based on genome phylogeny substantially revises the tree of life.</title>
        <authorList>
            <person name="Parks D.H."/>
            <person name="Chuvochina M."/>
            <person name="Waite D.W."/>
            <person name="Rinke C."/>
            <person name="Skarshewski A."/>
            <person name="Chaumeil P.A."/>
            <person name="Hugenholtz P."/>
        </authorList>
    </citation>
    <scope>NUCLEOTIDE SEQUENCE [LARGE SCALE GENOMIC DNA]</scope>
    <source>
        <strain evidence="12">UBA10378</strain>
    </source>
</reference>
<dbReference type="FunFam" id="1.10.579.10:FF:000003">
    <property type="entry name" value="Deoxyribodipyrimidine photo-lyase"/>
    <property type="match status" value="1"/>
</dbReference>
<dbReference type="PANTHER" id="PTHR11455">
    <property type="entry name" value="CRYPTOCHROME"/>
    <property type="match status" value="1"/>
</dbReference>
<dbReference type="Gene3D" id="1.10.579.10">
    <property type="entry name" value="DNA Cyclobutane Dipyrimidine Photolyase, subunit A, domain 3"/>
    <property type="match status" value="1"/>
</dbReference>
<comment type="cofactor">
    <cofactor evidence="8">
        <name>FAD</name>
        <dbReference type="ChEBI" id="CHEBI:57692"/>
    </cofactor>
    <text evidence="8">Binds 1 FAD per subunit.</text>
</comment>
<dbReference type="Proteomes" id="UP000263957">
    <property type="component" value="Unassembled WGS sequence"/>
</dbReference>
<evidence type="ECO:0000256" key="7">
    <source>
        <dbReference type="ARBA" id="ARBA00033999"/>
    </source>
</evidence>
<dbReference type="GO" id="GO:0003904">
    <property type="term" value="F:deoxyribodipyrimidine photo-lyase activity"/>
    <property type="evidence" value="ECO:0007669"/>
    <property type="project" value="UniProtKB-EC"/>
</dbReference>
<comment type="cofactor">
    <cofactor evidence="1">
        <name>(6R)-5,10-methylene-5,6,7,8-tetrahydrofolate</name>
        <dbReference type="ChEBI" id="CHEBI:15636"/>
    </cofactor>
</comment>
<sequence>KDGMHFLSEVGWREFSHTLLYYNPDLATENYNDSFQHMPWRSDETALDAWKKGQTGYPMVDAGMRQLWQTGWMHNRVRMIVASFLTKHLLLPWQEGEKWFWDTLVDADPANNSASWQWTAGSGADAAPYFRVFNPISQGTKFDESGDYVRRFCPELKDLPDKYLHAPWEADKATLKKAGITLGETYPKPIVDHSAARQRALDAYDTLKEKRDAS</sequence>
<keyword evidence="6 10" id="KW-0157">Chromophore</keyword>
<dbReference type="Pfam" id="PF03441">
    <property type="entry name" value="FAD_binding_7"/>
    <property type="match status" value="1"/>
</dbReference>
<dbReference type="GO" id="GO:0071949">
    <property type="term" value="F:FAD binding"/>
    <property type="evidence" value="ECO:0007669"/>
    <property type="project" value="TreeGrafter"/>
</dbReference>
<dbReference type="EMBL" id="DOGS01000286">
    <property type="protein sequence ID" value="HBQ50032.1"/>
    <property type="molecule type" value="Genomic_DNA"/>
</dbReference>
<protein>
    <recommendedName>
        <fullName evidence="3">Deoxyribodipyrimidine photo-lyase</fullName>
        <ecNumber evidence="2">4.1.99.3</ecNumber>
    </recommendedName>
</protein>
<gene>
    <name evidence="12" type="ORF">DD728_14345</name>
</gene>
<evidence type="ECO:0000313" key="12">
    <source>
        <dbReference type="EMBL" id="HBQ50032.1"/>
    </source>
</evidence>
<dbReference type="GO" id="GO:0000719">
    <property type="term" value="P:photoreactive repair"/>
    <property type="evidence" value="ECO:0007669"/>
    <property type="project" value="UniProtKB-ARBA"/>
</dbReference>
<dbReference type="SUPFAM" id="SSF48173">
    <property type="entry name" value="Cryptochrome/photolyase FAD-binding domain"/>
    <property type="match status" value="1"/>
</dbReference>
<comment type="similarity">
    <text evidence="10">Belongs to the DNA photolyase family.</text>
</comment>
<evidence type="ECO:0000259" key="11">
    <source>
        <dbReference type="Pfam" id="PF03441"/>
    </source>
</evidence>
<feature type="binding site" evidence="8">
    <location>
        <begin position="106"/>
        <end position="108"/>
    </location>
    <ligand>
        <name>FAD</name>
        <dbReference type="ChEBI" id="CHEBI:57692"/>
    </ligand>
</feature>
<evidence type="ECO:0000313" key="13">
    <source>
        <dbReference type="Proteomes" id="UP000263957"/>
    </source>
</evidence>
<organism evidence="12 13">
    <name type="scientific">Hyphomonas atlantica</name>
    <dbReference type="NCBI Taxonomy" id="1280948"/>
    <lineage>
        <taxon>Bacteria</taxon>
        <taxon>Pseudomonadati</taxon>
        <taxon>Pseudomonadota</taxon>
        <taxon>Alphaproteobacteria</taxon>
        <taxon>Hyphomonadales</taxon>
        <taxon>Hyphomonadaceae</taxon>
        <taxon>Hyphomonas</taxon>
    </lineage>
</organism>
<feature type="site" description="Electron transfer via tryptophanyl radical" evidence="9">
    <location>
        <position position="116"/>
    </location>
</feature>
<evidence type="ECO:0000256" key="10">
    <source>
        <dbReference type="RuleBase" id="RU004182"/>
    </source>
</evidence>
<keyword evidence="5 8" id="KW-0274">FAD</keyword>
<evidence type="ECO:0000256" key="8">
    <source>
        <dbReference type="PIRSR" id="PIRSR602081-1"/>
    </source>
</evidence>
<evidence type="ECO:0000256" key="5">
    <source>
        <dbReference type="ARBA" id="ARBA00022827"/>
    </source>
</evidence>
<proteinExistence type="inferred from homology"/>
<dbReference type="EC" id="4.1.99.3" evidence="2"/>